<dbReference type="AlphaFoldDB" id="A0A3B1AN98"/>
<organism evidence="1">
    <name type="scientific">hydrothermal vent metagenome</name>
    <dbReference type="NCBI Taxonomy" id="652676"/>
    <lineage>
        <taxon>unclassified sequences</taxon>
        <taxon>metagenomes</taxon>
        <taxon>ecological metagenomes</taxon>
    </lineage>
</organism>
<dbReference type="EMBL" id="UOFS01000046">
    <property type="protein sequence ID" value="VAX00838.1"/>
    <property type="molecule type" value="Genomic_DNA"/>
</dbReference>
<sequence>MPYKSYLLMTIFLTQLSSESYAQEIEGAFGQKLGSVSYSKKQGILMWEFVPKKPNNYFQEYYYYTSPDSKKIFSIIGLSKAIAMKDCRKNAKSLMAILEAKYGKANKSPPSIPLMMARHKRKKMEDNFFVHFKRINKSPRFIETACLSDLVTARKKINNKICNALTSPYSHDILSKYSMSPSKNSLFSRSLISYSRGKHLYGFNIYPLDLGAGLLYPSPSLHYGSLNMLSCGFSSESFPTRLMVMYVDTNLEAKVTQEFENIRKKRVLKNNNASGL</sequence>
<name>A0A3B1AN98_9ZZZZ</name>
<evidence type="ECO:0000313" key="1">
    <source>
        <dbReference type="EMBL" id="VAX00838.1"/>
    </source>
</evidence>
<proteinExistence type="predicted"/>
<reference evidence="1" key="1">
    <citation type="submission" date="2018-06" db="EMBL/GenBank/DDBJ databases">
        <authorList>
            <person name="Zhirakovskaya E."/>
        </authorList>
    </citation>
    <scope>NUCLEOTIDE SEQUENCE</scope>
</reference>
<gene>
    <name evidence="1" type="ORF">MNBD_GAMMA22-926</name>
</gene>
<accession>A0A3B1AN98</accession>
<protein>
    <submittedName>
        <fullName evidence="1">Uncharacterized protein</fullName>
    </submittedName>
</protein>